<evidence type="ECO:0000313" key="2">
    <source>
        <dbReference type="Proteomes" id="UP001596099"/>
    </source>
</evidence>
<accession>A0ABD5RIP6</accession>
<evidence type="ECO:0000313" key="1">
    <source>
        <dbReference type="EMBL" id="MFC5970054.1"/>
    </source>
</evidence>
<proteinExistence type="predicted"/>
<dbReference type="Proteomes" id="UP001596099">
    <property type="component" value="Unassembled WGS sequence"/>
</dbReference>
<reference evidence="1 2" key="1">
    <citation type="journal article" date="2019" name="Int. J. Syst. Evol. Microbiol.">
        <title>The Global Catalogue of Microorganisms (GCM) 10K type strain sequencing project: providing services to taxonomists for standard genome sequencing and annotation.</title>
        <authorList>
            <consortium name="The Broad Institute Genomics Platform"/>
            <consortium name="The Broad Institute Genome Sequencing Center for Infectious Disease"/>
            <person name="Wu L."/>
            <person name="Ma J."/>
        </authorList>
    </citation>
    <scope>NUCLEOTIDE SEQUENCE [LARGE SCALE GENOMIC DNA]</scope>
    <source>
        <strain evidence="1 2">CGMCC 1.12543</strain>
    </source>
</reference>
<comment type="caution">
    <text evidence="1">The sequence shown here is derived from an EMBL/GenBank/DDBJ whole genome shotgun (WGS) entry which is preliminary data.</text>
</comment>
<protein>
    <recommendedName>
        <fullName evidence="3">Transcriptional regulator</fullName>
    </recommendedName>
</protein>
<organism evidence="1 2">
    <name type="scientific">Halomarina salina</name>
    <dbReference type="NCBI Taxonomy" id="1872699"/>
    <lineage>
        <taxon>Archaea</taxon>
        <taxon>Methanobacteriati</taxon>
        <taxon>Methanobacteriota</taxon>
        <taxon>Stenosarchaea group</taxon>
        <taxon>Halobacteria</taxon>
        <taxon>Halobacteriales</taxon>
        <taxon>Natronomonadaceae</taxon>
        <taxon>Halomarina</taxon>
    </lineage>
</organism>
<gene>
    <name evidence="1" type="ORF">ACFPYI_01800</name>
</gene>
<dbReference type="EMBL" id="JBHSQH010000001">
    <property type="protein sequence ID" value="MFC5970054.1"/>
    <property type="molecule type" value="Genomic_DNA"/>
</dbReference>
<evidence type="ECO:0008006" key="3">
    <source>
        <dbReference type="Google" id="ProtNLM"/>
    </source>
</evidence>
<dbReference type="RefSeq" id="WP_247418685.1">
    <property type="nucleotide sequence ID" value="NZ_JALLGW010000002.1"/>
</dbReference>
<name>A0ABD5RIP6_9EURY</name>
<sequence>MTLACEQCGGTWSLRIVSGSGTADTGVFERYECEHCGNTGTLTYDGVTNETRLSGLVSK</sequence>
<dbReference type="AlphaFoldDB" id="A0ABD5RIP6"/>
<keyword evidence="2" id="KW-1185">Reference proteome</keyword>